<evidence type="ECO:0000313" key="1">
    <source>
        <dbReference type="EMBL" id="TPP46673.1"/>
    </source>
</evidence>
<reference evidence="2" key="1">
    <citation type="submission" date="2019-02" db="EMBL/GenBank/DDBJ databases">
        <title>FDA dAtabase for Regulatory Grade micrObial Sequences (FDA-ARGOS): Supporting development and validation of Infectious Disease Dx tests.</title>
        <authorList>
            <person name="Duncan R."/>
            <person name="Fisher C."/>
            <person name="Tallon L."/>
            <person name="Sadzewicz L."/>
            <person name="Sengamalay N."/>
            <person name="Ott S."/>
            <person name="Godinez A."/>
            <person name="Nagaraj S."/>
            <person name="Vavikolanu K."/>
            <person name="Nadendla S."/>
            <person name="Aluvathingal J."/>
            <person name="Sichtig H."/>
        </authorList>
    </citation>
    <scope>NUCLEOTIDE SEQUENCE [LARGE SCALE GENOMIC DNA]</scope>
    <source>
        <strain evidence="2">FDAARGOS_361</strain>
    </source>
</reference>
<evidence type="ECO:0000313" key="2">
    <source>
        <dbReference type="Proteomes" id="UP000318447"/>
    </source>
</evidence>
<dbReference type="VEuPathDB" id="TriTrypDB:LdCL_100005400"/>
<dbReference type="EMBL" id="RHLC01000036">
    <property type="protein sequence ID" value="TPP46673.1"/>
    <property type="molecule type" value="Genomic_DNA"/>
</dbReference>
<gene>
    <name evidence="1" type="ORF">CGC21_23900</name>
</gene>
<dbReference type="PANTHER" id="PTHR14374:SF0">
    <property type="entry name" value="TRAFFICKING PROTEIN PARTICLE COMPLEX SUBUNIT 11"/>
    <property type="match status" value="1"/>
</dbReference>
<organism evidence="1 2">
    <name type="scientific">Leishmania donovani</name>
    <dbReference type="NCBI Taxonomy" id="5661"/>
    <lineage>
        <taxon>Eukaryota</taxon>
        <taxon>Discoba</taxon>
        <taxon>Euglenozoa</taxon>
        <taxon>Kinetoplastea</taxon>
        <taxon>Metakinetoplastina</taxon>
        <taxon>Trypanosomatida</taxon>
        <taxon>Trypanosomatidae</taxon>
        <taxon>Leishmaniinae</taxon>
        <taxon>Leishmania</taxon>
    </lineage>
</organism>
<protein>
    <submittedName>
        <fullName evidence="1">Gryzun, putative trafficking through Golgi family protein</fullName>
    </submittedName>
</protein>
<dbReference type="VEuPathDB" id="TriTrypDB:LdBPK_100020.1"/>
<dbReference type="VEuPathDB" id="TriTrypDB:LDHU3_10.0080"/>
<dbReference type="PANTHER" id="PTHR14374">
    <property type="entry name" value="FOIE GRAS"/>
    <property type="match status" value="1"/>
</dbReference>
<accession>A0A504XDU7</accession>
<name>A0A504XDU7_LEIDO</name>
<dbReference type="Proteomes" id="UP000318447">
    <property type="component" value="Unassembled WGS sequence"/>
</dbReference>
<proteinExistence type="predicted"/>
<comment type="caution">
    <text evidence="1">The sequence shown here is derived from an EMBL/GenBank/DDBJ whole genome shotgun (WGS) entry which is preliminary data.</text>
</comment>
<sequence>MNFLTGIYSDASYRFYWDTNPRFCVAAVASHVEDAEKVSQVLQQVSPRMTIVCTDKIVLDTSRKAASSSDASQLLRSDWCVKRQKSVFSCIVLVCFLDRLGVNVTAAKLSEELVLCLGASVESMRCDVVFAPVAESTADSNEELRDSIEKSLRSLLGSRLAGSVLQTIENGVWRGIAALQSLVFDSTVAYHKGEVRRLRDRKEMLNDDSDQRRALPGLHFKIGWHYLVLHNFSSARQQMLSSSEVYQEIRCFVDWIGTAYGGSVKDECQTVVLVLTKVMEAEWLEYLARKTENLMARQCCDYLVASAQALQDCDAFFPSRKESIAIEAPSHIGEEELLGNHASALWKSFDKSALRGRIARLLAEAKAVSSSRETEVDYLAFLAGNELMDGVPDTEMIDRMLVKASSTIISRLAEMAWGSARSWSALSPRLTIALLLHGCVDALGHAEQERYYLRMHELEGCLHNDVVLEYPKGRLQSPFTAVAYFDEESAKVVGDSARVVVTLYSTSAACIDVDVRMLALSSGTVAGATETQVPFSPARCVKLSASCPQELAVDVPLSHSGEYVCSSLTADVHVGGICATTRWRFAVGPSSVAGRSAAGTRAVLSAKIYRQVLQVLNPPTTFRVECPSLLEAVEGECAECDIVISCALLGVRNGYMTLPHEPKLFRAVCWASANEPLPVTETGGQARYAVPDLAADESVRLLVSIACIRSAEFRLPIAFEYSTDRYGGVSCCRTLHISVDPPFNAEHSMIGGSLWGDAAAAMSVPSTSSSYAQYDKSVLVKAADIFSSPLVTNWKDDCALYFFTKETTAKEFVFQRGDTVTLSSTFRCTAKRGITVLHAEVVAGDDVDVLSFCCGEESSFLEEGECVTMVTRFQAKRLGRFNPGFIRIFFAPQRTAARLYSDVCIPTVYIEDFGVQVSAKYPLVTPYGSPLELDVSIYNAAGVPFIGELLLDPQTDDFVCAATTRRSLQIGPTEGSVTRYVLTPLRAGELKLPRFHVRCDATSRLVASADESYVVHVLP</sequence>
<dbReference type="AlphaFoldDB" id="A0A504XDU7"/>